<evidence type="ECO:0000259" key="1">
    <source>
        <dbReference type="Pfam" id="PF13173"/>
    </source>
</evidence>
<dbReference type="InterPro" id="IPR036388">
    <property type="entry name" value="WH-like_DNA-bd_sf"/>
</dbReference>
<dbReference type="Gene3D" id="1.10.10.10">
    <property type="entry name" value="Winged helix-like DNA-binding domain superfamily/Winged helix DNA-binding domain"/>
    <property type="match status" value="1"/>
</dbReference>
<sequence>MINRPNYLQQLKPFINTPLIKVMTGIRRSGKSTVMKLLREELISQGIAEQQIIHINFESFAFSDFKTADKLYMLVKEKILTTDKYYLLLDEIQEVSEWEKAVNAFMVDFNLDLYITGSNSHLLSSELSTYLAGRYVEIPIFTLSFQEFLDFKTAYSPETSSNPTALFHEYLRKGGFPMVHTANYEAETVYKIVQDIYASVILRDTVQRHKIRDVELLERIVKYAFDNIGNTFSGKNVADYFKSQQRKIDLNTVYNYLKALESAFILHRVERFDIKGKEILKTQEKFYLGDVSLLYATMGFRTSLISGILENLVYLELKRRGYQVYIGKLDKQEIDFIAQKQNEKIYIQVAYKLESEETVKREFSPLQEIADNYPKYVITMDELWKENLGGVEHIYTTDFFMRDAL</sequence>
<dbReference type="InterPro" id="IPR025420">
    <property type="entry name" value="DUF4143"/>
</dbReference>
<dbReference type="PANTHER" id="PTHR33295">
    <property type="entry name" value="ATPASE"/>
    <property type="match status" value="1"/>
</dbReference>
<evidence type="ECO:0000313" key="4">
    <source>
        <dbReference type="Proteomes" id="UP000019091"/>
    </source>
</evidence>
<reference evidence="3 4" key="1">
    <citation type="journal article" date="2014" name="Genome Announc.">
        <title>Complete Closed Genome Sequences of Three Bibersteinia trehalosi Nasopharyngeal Isolates from Cattle with Shipping Fever.</title>
        <authorList>
            <person name="Harhay G.P."/>
            <person name="McVey D.S."/>
            <person name="Koren S."/>
            <person name="Phillippy A.M."/>
            <person name="Bono J."/>
            <person name="Harhay D.M."/>
            <person name="Clawson M.L."/>
            <person name="Heaton M.P."/>
            <person name="Chitko-McKown C.G."/>
            <person name="Korlach J."/>
            <person name="Smith T.P."/>
        </authorList>
    </citation>
    <scope>NUCLEOTIDE SEQUENCE [LARGE SCALE GENOMIC DNA]</scope>
    <source>
        <strain evidence="3 4">USDA-ARS-USMARC-188</strain>
    </source>
</reference>
<protein>
    <submittedName>
        <fullName evidence="3">ATPase</fullName>
    </submittedName>
</protein>
<dbReference type="KEGG" id="btre:F542_14150"/>
<dbReference type="PANTHER" id="PTHR33295:SF20">
    <property type="entry name" value="ATPASE"/>
    <property type="match status" value="1"/>
</dbReference>
<dbReference type="OrthoDB" id="9801684at2"/>
<gene>
    <name evidence="3" type="ORF">F542_14150</name>
</gene>
<dbReference type="InterPro" id="IPR027417">
    <property type="entry name" value="P-loop_NTPase"/>
</dbReference>
<dbReference type="SUPFAM" id="SSF52540">
    <property type="entry name" value="P-loop containing nucleoside triphosphate hydrolases"/>
    <property type="match status" value="1"/>
</dbReference>
<dbReference type="Pfam" id="PF13635">
    <property type="entry name" value="DUF4143"/>
    <property type="match status" value="1"/>
</dbReference>
<dbReference type="AlphaFoldDB" id="A0A4V7IAX2"/>
<dbReference type="InterPro" id="IPR041682">
    <property type="entry name" value="AAA_14"/>
</dbReference>
<dbReference type="EMBL" id="CP006954">
    <property type="protein sequence ID" value="AHG82131.1"/>
    <property type="molecule type" value="Genomic_DNA"/>
</dbReference>
<evidence type="ECO:0000313" key="3">
    <source>
        <dbReference type="EMBL" id="AHG82131.1"/>
    </source>
</evidence>
<dbReference type="Pfam" id="PF13173">
    <property type="entry name" value="AAA_14"/>
    <property type="match status" value="1"/>
</dbReference>
<feature type="domain" description="DUF4143" evidence="2">
    <location>
        <begin position="203"/>
        <end position="351"/>
    </location>
</feature>
<accession>A0A4V7IAX2</accession>
<name>A0A4V7IAX2_BIBTR</name>
<dbReference type="RefSeq" id="WP_015432208.1">
    <property type="nucleotide sequence ID" value="NZ_CP006954.1"/>
</dbReference>
<evidence type="ECO:0000259" key="2">
    <source>
        <dbReference type="Pfam" id="PF13635"/>
    </source>
</evidence>
<organism evidence="3 4">
    <name type="scientific">Bibersteinia trehalosi USDA-ARS-USMARC-188</name>
    <dbReference type="NCBI Taxonomy" id="1263829"/>
    <lineage>
        <taxon>Bacteria</taxon>
        <taxon>Pseudomonadati</taxon>
        <taxon>Pseudomonadota</taxon>
        <taxon>Gammaproteobacteria</taxon>
        <taxon>Pasteurellales</taxon>
        <taxon>Pasteurellaceae</taxon>
        <taxon>Bibersteinia</taxon>
    </lineage>
</organism>
<proteinExistence type="predicted"/>
<dbReference type="Proteomes" id="UP000019091">
    <property type="component" value="Chromosome"/>
</dbReference>
<feature type="domain" description="AAA" evidence="1">
    <location>
        <begin position="20"/>
        <end position="149"/>
    </location>
</feature>